<feature type="compositionally biased region" description="Basic residues" evidence="1">
    <location>
        <begin position="67"/>
        <end position="77"/>
    </location>
</feature>
<evidence type="ECO:0000313" key="3">
    <source>
        <dbReference type="Proteomes" id="UP000018144"/>
    </source>
</evidence>
<feature type="compositionally biased region" description="Basic and acidic residues" evidence="1">
    <location>
        <begin position="1"/>
        <end position="11"/>
    </location>
</feature>
<feature type="region of interest" description="Disordered" evidence="1">
    <location>
        <begin position="56"/>
        <end position="80"/>
    </location>
</feature>
<dbReference type="EMBL" id="HF936600">
    <property type="protein sequence ID" value="CCX34684.1"/>
    <property type="molecule type" value="Genomic_DNA"/>
</dbReference>
<protein>
    <submittedName>
        <fullName evidence="2">Uncharacterized protein</fullName>
    </submittedName>
</protein>
<dbReference type="Proteomes" id="UP000018144">
    <property type="component" value="Unassembled WGS sequence"/>
</dbReference>
<reference evidence="2 3" key="1">
    <citation type="journal article" date="2013" name="PLoS Genet.">
        <title>The genome and development-dependent transcriptomes of Pyronema confluens: a window into fungal evolution.</title>
        <authorList>
            <person name="Traeger S."/>
            <person name="Altegoer F."/>
            <person name="Freitag M."/>
            <person name="Gabaldon T."/>
            <person name="Kempken F."/>
            <person name="Kumar A."/>
            <person name="Marcet-Houben M."/>
            <person name="Poggeler S."/>
            <person name="Stajich J.E."/>
            <person name="Nowrousian M."/>
        </authorList>
    </citation>
    <scope>NUCLEOTIDE SEQUENCE [LARGE SCALE GENOMIC DNA]</scope>
    <source>
        <strain evidence="3">CBS 100304</strain>
        <tissue evidence="2">Vegetative mycelium</tissue>
    </source>
</reference>
<feature type="region of interest" description="Disordered" evidence="1">
    <location>
        <begin position="1"/>
        <end position="35"/>
    </location>
</feature>
<proteinExistence type="predicted"/>
<feature type="compositionally biased region" description="Basic and acidic residues" evidence="1">
    <location>
        <begin position="109"/>
        <end position="125"/>
    </location>
</feature>
<feature type="compositionally biased region" description="Basic and acidic residues" evidence="1">
    <location>
        <begin position="57"/>
        <end position="66"/>
    </location>
</feature>
<accession>U4LSR1</accession>
<dbReference type="AlphaFoldDB" id="U4LSR1"/>
<keyword evidence="3" id="KW-1185">Reference proteome</keyword>
<evidence type="ECO:0000256" key="1">
    <source>
        <dbReference type="SAM" id="MobiDB-lite"/>
    </source>
</evidence>
<organism evidence="2 3">
    <name type="scientific">Pyronema omphalodes (strain CBS 100304)</name>
    <name type="common">Pyronema confluens</name>
    <dbReference type="NCBI Taxonomy" id="1076935"/>
    <lineage>
        <taxon>Eukaryota</taxon>
        <taxon>Fungi</taxon>
        <taxon>Dikarya</taxon>
        <taxon>Ascomycota</taxon>
        <taxon>Pezizomycotina</taxon>
        <taxon>Pezizomycetes</taxon>
        <taxon>Pezizales</taxon>
        <taxon>Pyronemataceae</taxon>
        <taxon>Pyronema</taxon>
    </lineage>
</organism>
<evidence type="ECO:0000313" key="2">
    <source>
        <dbReference type="EMBL" id="CCX34684.1"/>
    </source>
</evidence>
<feature type="region of interest" description="Disordered" evidence="1">
    <location>
        <begin position="104"/>
        <end position="125"/>
    </location>
</feature>
<gene>
    <name evidence="2" type="ORF">PCON_04179</name>
</gene>
<sequence>MKNSKLEKRLETTSSKRPITPTTHHPNMPADVPFSVAPYTQPSLCDHGIISISSRAQQRERSYCNHRERKGTSKPKGTRVVDVPYPCQGPCQNPCTHLLTLVGGLGDWRGQDDPSKKGDQTSDNQ</sequence>
<feature type="compositionally biased region" description="Polar residues" evidence="1">
    <location>
        <begin position="12"/>
        <end position="25"/>
    </location>
</feature>
<name>U4LSR1_PYROM</name>